<keyword evidence="1" id="KW-0597">Phosphoprotein</keyword>
<dbReference type="InterPro" id="IPR039420">
    <property type="entry name" value="WalR-like"/>
</dbReference>
<dbReference type="Gene3D" id="3.40.50.2300">
    <property type="match status" value="1"/>
</dbReference>
<evidence type="ECO:0000259" key="8">
    <source>
        <dbReference type="PROSITE" id="PS50110"/>
    </source>
</evidence>
<dbReference type="SMART" id="SM00448">
    <property type="entry name" value="REC"/>
    <property type="match status" value="1"/>
</dbReference>
<proteinExistence type="predicted"/>
<gene>
    <name evidence="10" type="ORF">E5161_01830</name>
</gene>
<keyword evidence="3" id="KW-0805">Transcription regulation</keyword>
<evidence type="ECO:0000256" key="1">
    <source>
        <dbReference type="ARBA" id="ARBA00022553"/>
    </source>
</evidence>
<dbReference type="PANTHER" id="PTHR48111">
    <property type="entry name" value="REGULATOR OF RPOS"/>
    <property type="match status" value="1"/>
</dbReference>
<evidence type="ECO:0000313" key="11">
    <source>
        <dbReference type="Proteomes" id="UP000309673"/>
    </source>
</evidence>
<keyword evidence="2" id="KW-0902">Two-component regulatory system</keyword>
<dbReference type="GO" id="GO:0005829">
    <property type="term" value="C:cytosol"/>
    <property type="evidence" value="ECO:0007669"/>
    <property type="project" value="TreeGrafter"/>
</dbReference>
<dbReference type="SUPFAM" id="SSF52172">
    <property type="entry name" value="CheY-like"/>
    <property type="match status" value="1"/>
</dbReference>
<dbReference type="EMBL" id="SUPK01000001">
    <property type="protein sequence ID" value="TJY44159.1"/>
    <property type="molecule type" value="Genomic_DNA"/>
</dbReference>
<dbReference type="OrthoDB" id="7556122at2"/>
<comment type="caution">
    <text evidence="10">The sequence shown here is derived from an EMBL/GenBank/DDBJ whole genome shotgun (WGS) entry which is preliminary data.</text>
</comment>
<dbReference type="GO" id="GO:0032993">
    <property type="term" value="C:protein-DNA complex"/>
    <property type="evidence" value="ECO:0007669"/>
    <property type="project" value="TreeGrafter"/>
</dbReference>
<evidence type="ECO:0000256" key="7">
    <source>
        <dbReference type="PROSITE-ProRule" id="PRU01091"/>
    </source>
</evidence>
<dbReference type="GO" id="GO:0006355">
    <property type="term" value="P:regulation of DNA-templated transcription"/>
    <property type="evidence" value="ECO:0007669"/>
    <property type="project" value="InterPro"/>
</dbReference>
<evidence type="ECO:0000256" key="2">
    <source>
        <dbReference type="ARBA" id="ARBA00023012"/>
    </source>
</evidence>
<feature type="domain" description="OmpR/PhoB-type" evidence="9">
    <location>
        <begin position="142"/>
        <end position="240"/>
    </location>
</feature>
<reference evidence="10 11" key="1">
    <citation type="submission" date="2019-04" db="EMBL/GenBank/DDBJ databases">
        <title>Cohnella sp. nov., isolated from soil.</title>
        <authorList>
            <person name="Kim W."/>
        </authorList>
    </citation>
    <scope>NUCLEOTIDE SEQUENCE [LARGE SCALE GENOMIC DNA]</scope>
    <source>
        <strain evidence="10 11">CAU 1483</strain>
    </source>
</reference>
<dbReference type="Gene3D" id="6.10.250.690">
    <property type="match status" value="1"/>
</dbReference>
<evidence type="ECO:0000256" key="3">
    <source>
        <dbReference type="ARBA" id="ARBA00023015"/>
    </source>
</evidence>
<dbReference type="AlphaFoldDB" id="A0A4V6WEJ1"/>
<comment type="caution">
    <text evidence="6">Lacks conserved residue(s) required for the propagation of feature annotation.</text>
</comment>
<dbReference type="InterPro" id="IPR001789">
    <property type="entry name" value="Sig_transdc_resp-reg_receiver"/>
</dbReference>
<protein>
    <submittedName>
        <fullName evidence="10">Response regulator transcription factor</fullName>
    </submittedName>
</protein>
<dbReference type="Gene3D" id="1.10.10.10">
    <property type="entry name" value="Winged helix-like DNA-binding domain superfamily/Winged helix DNA-binding domain"/>
    <property type="match status" value="1"/>
</dbReference>
<feature type="domain" description="Response regulatory" evidence="8">
    <location>
        <begin position="16"/>
        <end position="129"/>
    </location>
</feature>
<dbReference type="GO" id="GO:0000156">
    <property type="term" value="F:phosphorelay response regulator activity"/>
    <property type="evidence" value="ECO:0007669"/>
    <property type="project" value="TreeGrafter"/>
</dbReference>
<dbReference type="Proteomes" id="UP000309673">
    <property type="component" value="Unassembled WGS sequence"/>
</dbReference>
<dbReference type="GO" id="GO:0000976">
    <property type="term" value="F:transcription cis-regulatory region binding"/>
    <property type="evidence" value="ECO:0007669"/>
    <property type="project" value="TreeGrafter"/>
</dbReference>
<evidence type="ECO:0000256" key="4">
    <source>
        <dbReference type="ARBA" id="ARBA00023125"/>
    </source>
</evidence>
<dbReference type="InterPro" id="IPR036388">
    <property type="entry name" value="WH-like_DNA-bd_sf"/>
</dbReference>
<dbReference type="SUPFAM" id="SSF46894">
    <property type="entry name" value="C-terminal effector domain of the bipartite response regulators"/>
    <property type="match status" value="1"/>
</dbReference>
<dbReference type="InterPro" id="IPR011006">
    <property type="entry name" value="CheY-like_superfamily"/>
</dbReference>
<dbReference type="PROSITE" id="PS51755">
    <property type="entry name" value="OMPR_PHOB"/>
    <property type="match status" value="1"/>
</dbReference>
<evidence type="ECO:0000259" key="9">
    <source>
        <dbReference type="PROSITE" id="PS51755"/>
    </source>
</evidence>
<sequence>MSEQETPAGERNHLKTMLVIDDDEHFLEHTSRYFRNWIRVECVPDGLSGLVQTIKLEPDIILLNFRAAKVNCAELCRKIRDISSGLLFVLADEGMGGEERIACFEAGADDVMSSSFNWKELMLRIQVLLRRGSSMDAKQDAASVLHFGPLRMDRTTFRAFVLDQDLILTRKEFSILWAMAAKPGEIVSRQELLRRVWNYNPTDDDRMIDTHLNRLRKKLHRASERIRIKTAWGIGYKLESLSIAAMLILMLQWCADML</sequence>
<dbReference type="Pfam" id="PF00486">
    <property type="entry name" value="Trans_reg_C"/>
    <property type="match status" value="1"/>
</dbReference>
<evidence type="ECO:0000313" key="10">
    <source>
        <dbReference type="EMBL" id="TJY44159.1"/>
    </source>
</evidence>
<feature type="DNA-binding region" description="OmpR/PhoB-type" evidence="7">
    <location>
        <begin position="142"/>
        <end position="240"/>
    </location>
</feature>
<keyword evidence="5" id="KW-0804">Transcription</keyword>
<dbReference type="Pfam" id="PF00072">
    <property type="entry name" value="Response_reg"/>
    <property type="match status" value="1"/>
</dbReference>
<accession>A0A4V6WEJ1</accession>
<evidence type="ECO:0000256" key="5">
    <source>
        <dbReference type="ARBA" id="ARBA00023163"/>
    </source>
</evidence>
<keyword evidence="11" id="KW-1185">Reference proteome</keyword>
<dbReference type="InterPro" id="IPR016032">
    <property type="entry name" value="Sig_transdc_resp-reg_C-effctor"/>
</dbReference>
<dbReference type="InterPro" id="IPR001867">
    <property type="entry name" value="OmpR/PhoB-type_DNA-bd"/>
</dbReference>
<name>A0A4V6WEJ1_9BACL</name>
<organism evidence="10 11">
    <name type="scientific">Cohnella pontilimi</name>
    <dbReference type="NCBI Taxonomy" id="2564100"/>
    <lineage>
        <taxon>Bacteria</taxon>
        <taxon>Bacillati</taxon>
        <taxon>Bacillota</taxon>
        <taxon>Bacilli</taxon>
        <taxon>Bacillales</taxon>
        <taxon>Paenibacillaceae</taxon>
        <taxon>Cohnella</taxon>
    </lineage>
</organism>
<dbReference type="PROSITE" id="PS50110">
    <property type="entry name" value="RESPONSE_REGULATORY"/>
    <property type="match status" value="1"/>
</dbReference>
<dbReference type="PANTHER" id="PTHR48111:SF21">
    <property type="entry name" value="DNA-BINDING DUAL MASTER TRANSCRIPTIONAL REGULATOR RPAA"/>
    <property type="match status" value="1"/>
</dbReference>
<dbReference type="SMART" id="SM00862">
    <property type="entry name" value="Trans_reg_C"/>
    <property type="match status" value="1"/>
</dbReference>
<evidence type="ECO:0000256" key="6">
    <source>
        <dbReference type="PROSITE-ProRule" id="PRU00169"/>
    </source>
</evidence>
<keyword evidence="4 7" id="KW-0238">DNA-binding</keyword>
<dbReference type="CDD" id="cd00383">
    <property type="entry name" value="trans_reg_C"/>
    <property type="match status" value="1"/>
</dbReference>
<dbReference type="RefSeq" id="WP_136775879.1">
    <property type="nucleotide sequence ID" value="NZ_SUPK01000001.1"/>
</dbReference>